<keyword evidence="1" id="KW-0812">Transmembrane</keyword>
<keyword evidence="1" id="KW-0472">Membrane</keyword>
<keyword evidence="4" id="KW-1185">Reference proteome</keyword>
<feature type="transmembrane region" description="Helical" evidence="1">
    <location>
        <begin position="157"/>
        <end position="179"/>
    </location>
</feature>
<organism evidence="3 4">
    <name type="scientific">Zalerion maritima</name>
    <dbReference type="NCBI Taxonomy" id="339359"/>
    <lineage>
        <taxon>Eukaryota</taxon>
        <taxon>Fungi</taxon>
        <taxon>Dikarya</taxon>
        <taxon>Ascomycota</taxon>
        <taxon>Pezizomycotina</taxon>
        <taxon>Sordariomycetes</taxon>
        <taxon>Lulworthiomycetidae</taxon>
        <taxon>Lulworthiales</taxon>
        <taxon>Lulworthiaceae</taxon>
        <taxon>Zalerion</taxon>
    </lineage>
</organism>
<name>A0AAD5RQQ4_9PEZI</name>
<feature type="domain" description="DUF6594" evidence="2">
    <location>
        <begin position="8"/>
        <end position="219"/>
    </location>
</feature>
<feature type="transmembrane region" description="Helical" evidence="1">
    <location>
        <begin position="185"/>
        <end position="204"/>
    </location>
</feature>
<keyword evidence="1" id="KW-1133">Transmembrane helix</keyword>
<sequence>MSLCTDEAIHRYSEIDRLTYPAEQHRKLVFDWIHGASLGGQCEFLGRDLANHPYKSVFHQDHVDDLIFLGNVVEENDAFSRFLLDRGLRWFHWGWRHVKASKLVFFAAAASAAICDIDTTAAAIKPVNRNEEDGYRHEDSDSKTALWHYEESSLRSAVRVIGMGLSPMPPLCGIITLFFVENLRARVFIVCGFTLMFSLCLAAVTRARRIEVFAATAAWGDTRFASVMVVFVGQIDDPNEEWKQWVEEIRDSVKAMGG</sequence>
<evidence type="ECO:0000313" key="4">
    <source>
        <dbReference type="Proteomes" id="UP001201980"/>
    </source>
</evidence>
<comment type="caution">
    <text evidence="3">The sequence shown here is derived from an EMBL/GenBank/DDBJ whole genome shotgun (WGS) entry which is preliminary data.</text>
</comment>
<reference evidence="3" key="1">
    <citation type="submission" date="2022-07" db="EMBL/GenBank/DDBJ databases">
        <title>Draft genome sequence of Zalerion maritima ATCC 34329, a (micro)plastics degrading marine fungus.</title>
        <authorList>
            <person name="Paco A."/>
            <person name="Goncalves M.F.M."/>
            <person name="Rocha-Santos T.A.P."/>
            <person name="Alves A."/>
        </authorList>
    </citation>
    <scope>NUCLEOTIDE SEQUENCE</scope>
    <source>
        <strain evidence="3">ATCC 34329</strain>
    </source>
</reference>
<dbReference type="EMBL" id="JAKWBI020000152">
    <property type="protein sequence ID" value="KAJ2901424.1"/>
    <property type="molecule type" value="Genomic_DNA"/>
</dbReference>
<evidence type="ECO:0000313" key="3">
    <source>
        <dbReference type="EMBL" id="KAJ2901424.1"/>
    </source>
</evidence>
<dbReference type="AlphaFoldDB" id="A0AAD5RQQ4"/>
<dbReference type="Pfam" id="PF20237">
    <property type="entry name" value="DUF6594"/>
    <property type="match status" value="1"/>
</dbReference>
<evidence type="ECO:0000259" key="2">
    <source>
        <dbReference type="Pfam" id="PF20237"/>
    </source>
</evidence>
<dbReference type="Proteomes" id="UP001201980">
    <property type="component" value="Unassembled WGS sequence"/>
</dbReference>
<protein>
    <recommendedName>
        <fullName evidence="2">DUF6594 domain-containing protein</fullName>
    </recommendedName>
</protein>
<dbReference type="PANTHER" id="PTHR34502:SF5">
    <property type="entry name" value="DUF6594 DOMAIN-CONTAINING PROTEIN"/>
    <property type="match status" value="1"/>
</dbReference>
<proteinExistence type="predicted"/>
<dbReference type="PANTHER" id="PTHR34502">
    <property type="entry name" value="DUF6594 DOMAIN-CONTAINING PROTEIN-RELATED"/>
    <property type="match status" value="1"/>
</dbReference>
<dbReference type="InterPro" id="IPR046529">
    <property type="entry name" value="DUF6594"/>
</dbReference>
<accession>A0AAD5RQQ4</accession>
<gene>
    <name evidence="3" type="ORF">MKZ38_001854</name>
</gene>
<evidence type="ECO:0000256" key="1">
    <source>
        <dbReference type="SAM" id="Phobius"/>
    </source>
</evidence>